<evidence type="ECO:0000256" key="4">
    <source>
        <dbReference type="ARBA" id="ARBA00022538"/>
    </source>
</evidence>
<keyword evidence="9" id="KW-0460">Magnesium</keyword>
<dbReference type="OrthoDB" id="10035564at2759"/>
<evidence type="ECO:0000259" key="21">
    <source>
        <dbReference type="Pfam" id="PF21014"/>
    </source>
</evidence>
<dbReference type="Pfam" id="PF03493">
    <property type="entry name" value="BK_channel_a"/>
    <property type="match status" value="1"/>
</dbReference>
<keyword evidence="24" id="KW-1185">Reference proteome</keyword>
<dbReference type="PANTHER" id="PTHR10027">
    <property type="entry name" value="CALCIUM-ACTIVATED POTASSIUM CHANNEL ALPHA CHAIN"/>
    <property type="match status" value="1"/>
</dbReference>
<dbReference type="GO" id="GO:0060072">
    <property type="term" value="F:large conductance calcium-activated potassium channel activity"/>
    <property type="evidence" value="ECO:0007669"/>
    <property type="project" value="TreeGrafter"/>
</dbReference>
<dbReference type="InterPro" id="IPR013099">
    <property type="entry name" value="K_chnl_dom"/>
</dbReference>
<keyword evidence="6" id="KW-0479">Metal-binding</keyword>
<sequence>MVRFMRALWIMTVPKILKYLNVLQTSNAIHMAQLLAYLVGFWLSSAGFVHLVETSGDPFNNWENNQYLSYWECLYFLVITMSTVGYGDVTCVTVIGKSFIIIFIIGSMYLFARNIDVIVQIIGKAGNNNCSYKKPAGVKHLVIVGSITYYSVKNFVDEFLHVDWQQKNLTLIFLNKQKPDLRTYTIFKKNFTNVKFFMGTPMNAYDLGRVKLKEAEAFIVMANPYTGNRDEEDASNVLRVIAAKNYHPKIRIIVQLLSYQNKGHLLNLSPWSEDDKIICEDEIKLGFLAQSCVAPGFSTLISNLFVLKNAKNYEKNCRHGYYRWHSNYVTGSDMELYTCKFSESFYEYTFVEAAEICYTMCDLLLIGIKSTNFCGKKRIIMNTYSKHTIGQDSVGFFICRSKDSLRKLNHLCKLCHIDNKMTPLQKCKCRQSKLRLFVDIGSGCDGNINSNFQYEHRNVRKRINKDFNILISDNYSNRDDIFDFTGLFHWCPDVPLEKAIWGSPLNRANLRSVQLDHCRMCVIIKSYQTMEDRILADKESIICTLGIKSMKFYKLVDLEGDSFCCRKMVMKTTASINEEIDKKRKSSSYKMEISSSKVPLITDVECNSNVRFLDVDNFHDPKLPFRMSLPFACGSVFTSSLLDSLLCNTYFNPESINIIRILLTGAVRPELDQMMAEGVGILKGSESTKDQLSKKQCSIHQLSMDTFFKEYIDKTYSEMFLSLLKDYGIICLGLYRQLETAEQSGSYERFVITNPPGYILLQNTDLVYCMVPFKTQVGDEK</sequence>
<dbReference type="EMBL" id="CAJFCJ010000009">
    <property type="protein sequence ID" value="CAD5119157.1"/>
    <property type="molecule type" value="Genomic_DNA"/>
</dbReference>
<gene>
    <name evidence="23" type="ORF">DGYR_LOCUS7441</name>
</gene>
<evidence type="ECO:0000256" key="14">
    <source>
        <dbReference type="ARBA" id="ARBA00023136"/>
    </source>
</evidence>
<evidence type="ECO:0000256" key="10">
    <source>
        <dbReference type="ARBA" id="ARBA00022882"/>
    </source>
</evidence>
<dbReference type="GO" id="GO:0046872">
    <property type="term" value="F:metal ion binding"/>
    <property type="evidence" value="ECO:0007669"/>
    <property type="project" value="UniProtKB-KW"/>
</dbReference>
<dbReference type="GO" id="GO:0034702">
    <property type="term" value="C:monoatomic ion channel complex"/>
    <property type="evidence" value="ECO:0007669"/>
    <property type="project" value="UniProtKB-KW"/>
</dbReference>
<keyword evidence="7" id="KW-0631">Potassium channel</keyword>
<dbReference type="SUPFAM" id="SSF51735">
    <property type="entry name" value="NAD(P)-binding Rossmann-fold domains"/>
    <property type="match status" value="1"/>
</dbReference>
<dbReference type="Pfam" id="PF22614">
    <property type="entry name" value="Slo-like_RCK"/>
    <property type="match status" value="2"/>
</dbReference>
<evidence type="ECO:0000256" key="1">
    <source>
        <dbReference type="ARBA" id="ARBA00004651"/>
    </source>
</evidence>
<evidence type="ECO:0000256" key="6">
    <source>
        <dbReference type="ARBA" id="ARBA00022723"/>
    </source>
</evidence>
<dbReference type="InterPro" id="IPR036291">
    <property type="entry name" value="NAD(P)-bd_dom_sf"/>
</dbReference>
<comment type="subcellular location">
    <subcellularLocation>
        <location evidence="1">Cell membrane</location>
        <topology evidence="1">Multi-pass membrane protein</topology>
    </subcellularLocation>
</comment>
<feature type="transmembrane region" description="Helical" evidence="18">
    <location>
        <begin position="67"/>
        <end position="87"/>
    </location>
</feature>
<evidence type="ECO:0000256" key="9">
    <source>
        <dbReference type="ARBA" id="ARBA00022842"/>
    </source>
</evidence>
<dbReference type="Pfam" id="PF21014">
    <property type="entry name" value="Slowpoke_C"/>
    <property type="match status" value="1"/>
</dbReference>
<feature type="transmembrane region" description="Helical" evidence="18">
    <location>
        <begin position="94"/>
        <end position="112"/>
    </location>
</feature>
<dbReference type="Gene3D" id="3.40.50.720">
    <property type="entry name" value="NAD(P)-binding Rossmann-like Domain"/>
    <property type="match status" value="1"/>
</dbReference>
<dbReference type="GO" id="GO:0045211">
    <property type="term" value="C:postsynaptic membrane"/>
    <property type="evidence" value="ECO:0007669"/>
    <property type="project" value="TreeGrafter"/>
</dbReference>
<organism evidence="23 24">
    <name type="scientific">Dimorphilus gyrociliatus</name>
    <dbReference type="NCBI Taxonomy" id="2664684"/>
    <lineage>
        <taxon>Eukaryota</taxon>
        <taxon>Metazoa</taxon>
        <taxon>Spiralia</taxon>
        <taxon>Lophotrochozoa</taxon>
        <taxon>Annelida</taxon>
        <taxon>Polychaeta</taxon>
        <taxon>Polychaeta incertae sedis</taxon>
        <taxon>Dinophilidae</taxon>
        <taxon>Dimorphilus</taxon>
    </lineage>
</organism>
<evidence type="ECO:0000259" key="19">
    <source>
        <dbReference type="Pfam" id="PF03493"/>
    </source>
</evidence>
<keyword evidence="14 18" id="KW-0472">Membrane</keyword>
<keyword evidence="8" id="KW-0106">Calcium</keyword>
<dbReference type="InterPro" id="IPR048735">
    <property type="entry name" value="Slowpoke-like_C"/>
</dbReference>
<evidence type="ECO:0000256" key="15">
    <source>
        <dbReference type="ARBA" id="ARBA00023303"/>
    </source>
</evidence>
<dbReference type="InterPro" id="IPR047871">
    <property type="entry name" value="K_chnl_Slo-like"/>
</dbReference>
<keyword evidence="3" id="KW-1003">Cell membrane</keyword>
<feature type="domain" description="Ca2+-activated K+ channel Slowpoke-like C-terminal" evidence="21">
    <location>
        <begin position="656"/>
        <end position="771"/>
    </location>
</feature>
<dbReference type="InterPro" id="IPR003929">
    <property type="entry name" value="K_chnl_BK_asu"/>
</dbReference>
<proteinExistence type="predicted"/>
<name>A0A7I8VT67_9ANNE</name>
<evidence type="ECO:0000256" key="11">
    <source>
        <dbReference type="ARBA" id="ARBA00022958"/>
    </source>
</evidence>
<evidence type="ECO:0000256" key="16">
    <source>
        <dbReference type="ARBA" id="ARBA00029579"/>
    </source>
</evidence>
<evidence type="ECO:0000256" key="3">
    <source>
        <dbReference type="ARBA" id="ARBA00022475"/>
    </source>
</evidence>
<dbReference type="PANTHER" id="PTHR10027:SF33">
    <property type="entry name" value="CALCIUM-ACTIVATED POTASSIUM CHANNEL SUBUNIT ALPHA-1-RELATED"/>
    <property type="match status" value="1"/>
</dbReference>
<dbReference type="Proteomes" id="UP000549394">
    <property type="component" value="Unassembled WGS sequence"/>
</dbReference>
<dbReference type="PRINTS" id="PR01449">
    <property type="entry name" value="BKCHANNELA"/>
</dbReference>
<dbReference type="FunFam" id="3.40.50.720:FF:000005">
    <property type="entry name" value="calcium-activated potassium channel subunit alpha-1 isoform X6"/>
    <property type="match status" value="1"/>
</dbReference>
<evidence type="ECO:0000259" key="20">
    <source>
        <dbReference type="Pfam" id="PF07885"/>
    </source>
</evidence>
<accession>A0A7I8VT67</accession>
<evidence type="ECO:0000256" key="12">
    <source>
        <dbReference type="ARBA" id="ARBA00022989"/>
    </source>
</evidence>
<evidence type="ECO:0000313" key="23">
    <source>
        <dbReference type="EMBL" id="CAD5119157.1"/>
    </source>
</evidence>
<keyword evidence="5 18" id="KW-0812">Transmembrane</keyword>
<dbReference type="AlphaFoldDB" id="A0A7I8VT67"/>
<feature type="domain" description="Calcium-activated potassium channel BK alpha subunit" evidence="19">
    <location>
        <begin position="275"/>
        <end position="368"/>
    </location>
</feature>
<keyword evidence="12 18" id="KW-1133">Transmembrane helix</keyword>
<feature type="domain" description="RCK N-terminal" evidence="22">
    <location>
        <begin position="500"/>
        <end position="554"/>
    </location>
</feature>
<comment type="caution">
    <text evidence="23">The sequence shown here is derived from an EMBL/GenBank/DDBJ whole genome shotgun (WGS) entry which is preliminary data.</text>
</comment>
<dbReference type="FunFam" id="1.10.287.70:FF:000015">
    <property type="entry name" value="Calcium-activated potassium channel subunit alpha-1 isoform X7"/>
    <property type="match status" value="1"/>
</dbReference>
<keyword evidence="2" id="KW-0813">Transport</keyword>
<evidence type="ECO:0000256" key="17">
    <source>
        <dbReference type="ARBA" id="ARBA00034430"/>
    </source>
</evidence>
<comment type="catalytic activity">
    <reaction evidence="17">
        <text>K(+)(in) = K(+)(out)</text>
        <dbReference type="Rhea" id="RHEA:29463"/>
        <dbReference type="ChEBI" id="CHEBI:29103"/>
    </reaction>
</comment>
<feature type="domain" description="Potassium channel" evidence="20">
    <location>
        <begin position="40"/>
        <end position="122"/>
    </location>
</feature>
<evidence type="ECO:0000256" key="7">
    <source>
        <dbReference type="ARBA" id="ARBA00022826"/>
    </source>
</evidence>
<dbReference type="InterPro" id="IPR003148">
    <property type="entry name" value="RCK_N"/>
</dbReference>
<evidence type="ECO:0000256" key="18">
    <source>
        <dbReference type="SAM" id="Phobius"/>
    </source>
</evidence>
<feature type="domain" description="RCK N-terminal" evidence="22">
    <location>
        <begin position="139"/>
        <end position="254"/>
    </location>
</feature>
<keyword evidence="11" id="KW-0630">Potassium</keyword>
<protein>
    <recommendedName>
        <fullName evidence="16">BK channel</fullName>
    </recommendedName>
</protein>
<evidence type="ECO:0000259" key="22">
    <source>
        <dbReference type="Pfam" id="PF22614"/>
    </source>
</evidence>
<keyword evidence="13" id="KW-0406">Ion transport</keyword>
<evidence type="ECO:0000256" key="5">
    <source>
        <dbReference type="ARBA" id="ARBA00022692"/>
    </source>
</evidence>
<evidence type="ECO:0000256" key="2">
    <source>
        <dbReference type="ARBA" id="ARBA00022448"/>
    </source>
</evidence>
<keyword evidence="10" id="KW-0851">Voltage-gated channel</keyword>
<dbReference type="Pfam" id="PF07885">
    <property type="entry name" value="Ion_trans_2"/>
    <property type="match status" value="1"/>
</dbReference>
<dbReference type="SUPFAM" id="SSF81324">
    <property type="entry name" value="Voltage-gated potassium channels"/>
    <property type="match status" value="1"/>
</dbReference>
<dbReference type="Gene3D" id="1.10.287.70">
    <property type="match status" value="1"/>
</dbReference>
<reference evidence="23 24" key="1">
    <citation type="submission" date="2020-08" db="EMBL/GenBank/DDBJ databases">
        <authorList>
            <person name="Hejnol A."/>
        </authorList>
    </citation>
    <scope>NUCLEOTIDE SEQUENCE [LARGE SCALE GENOMIC DNA]</scope>
</reference>
<evidence type="ECO:0000256" key="13">
    <source>
        <dbReference type="ARBA" id="ARBA00023065"/>
    </source>
</evidence>
<evidence type="ECO:0000256" key="8">
    <source>
        <dbReference type="ARBA" id="ARBA00022837"/>
    </source>
</evidence>
<keyword evidence="4" id="KW-0633">Potassium transport</keyword>
<evidence type="ECO:0000313" key="24">
    <source>
        <dbReference type="Proteomes" id="UP000549394"/>
    </source>
</evidence>
<keyword evidence="15" id="KW-0407">Ion channel</keyword>